<gene>
    <name evidence="2" type="ORF">SDC9_154691</name>
</gene>
<reference evidence="2" key="1">
    <citation type="submission" date="2019-08" db="EMBL/GenBank/DDBJ databases">
        <authorList>
            <person name="Kucharzyk K."/>
            <person name="Murdoch R.W."/>
            <person name="Higgins S."/>
            <person name="Loffler F."/>
        </authorList>
    </citation>
    <scope>NUCLEOTIDE SEQUENCE</scope>
</reference>
<feature type="compositionally biased region" description="Low complexity" evidence="1">
    <location>
        <begin position="263"/>
        <end position="272"/>
    </location>
</feature>
<evidence type="ECO:0000313" key="2">
    <source>
        <dbReference type="EMBL" id="MPN07421.1"/>
    </source>
</evidence>
<name>A0A645EZF6_9ZZZZ</name>
<feature type="region of interest" description="Disordered" evidence="1">
    <location>
        <begin position="263"/>
        <end position="284"/>
    </location>
</feature>
<comment type="caution">
    <text evidence="2">The sequence shown here is derived from an EMBL/GenBank/DDBJ whole genome shotgun (WGS) entry which is preliminary data.</text>
</comment>
<evidence type="ECO:0000256" key="1">
    <source>
        <dbReference type="SAM" id="MobiDB-lite"/>
    </source>
</evidence>
<organism evidence="2">
    <name type="scientific">bioreactor metagenome</name>
    <dbReference type="NCBI Taxonomy" id="1076179"/>
    <lineage>
        <taxon>unclassified sequences</taxon>
        <taxon>metagenomes</taxon>
        <taxon>ecological metagenomes</taxon>
    </lineage>
</organism>
<proteinExistence type="predicted"/>
<dbReference type="AlphaFoldDB" id="A0A645EZF6"/>
<dbReference type="EMBL" id="VSSQ01053398">
    <property type="protein sequence ID" value="MPN07421.1"/>
    <property type="molecule type" value="Genomic_DNA"/>
</dbReference>
<protein>
    <submittedName>
        <fullName evidence="2">Uncharacterized protein</fullName>
    </submittedName>
</protein>
<accession>A0A645EZF6</accession>
<sequence>MPQGVFGLRIEDRERRAQLVGGIGDEAAARLDHAFDAIHVQVDGIDQRHHFARQFGGLDRRQIVVRAVADGLAQPLHRLDRLPGSDQRDDQGNDHEQRLAADFTEEQTLHHLLPGIGRLAQDDQHRPGKLGAIQGFQHRPQAQGMAFVDAVVKHRDIGGQHLGRRQPLVAGDRFVTGMPDAVEHAIRAPGLEQLERRIGNVDHHLAVGGVDAFGDAFQRSRQRTVIGLVGGGQRIAIAEPGIDQQQGRQDADQPDRQAALEALGRQAAAHAGDQAPPSPVAAIR</sequence>